<dbReference type="InterPro" id="IPR029058">
    <property type="entry name" value="AB_hydrolase_fold"/>
</dbReference>
<sequence length="262" mass="28498">MGRGYGLFRRPPLLHVAVDEGVGPAVLMIHGIASSSVTFENVIPLLTGAHRVIAIDLLGFGGSPSPEDAEYTIEEHVAALARTISSLRLREPFVLVGHSMGSLIAARYAAARPRLLRRLVLVSPPIYLPPGAMGNRVDRTTMDLYLRAYEYLRTNKEFTIRTAAGLARLSPIKNLLDVSEQNWRAFVLSLQNSIESQTSVSDLAAVEVPVVVVYGSLDPLLTPSGLRVIEKLRGVEVHRVDGGDHVIRPRMARVIATAIGRA</sequence>
<reference evidence="3" key="1">
    <citation type="journal article" date="2019" name="Int. J. Syst. Evol. Microbiol.">
        <title>The Global Catalogue of Microorganisms (GCM) 10K type strain sequencing project: providing services to taxonomists for standard genome sequencing and annotation.</title>
        <authorList>
            <consortium name="The Broad Institute Genomics Platform"/>
            <consortium name="The Broad Institute Genome Sequencing Center for Infectious Disease"/>
            <person name="Wu L."/>
            <person name="Ma J."/>
        </authorList>
    </citation>
    <scope>NUCLEOTIDE SEQUENCE [LARGE SCALE GENOMIC DNA]</scope>
    <source>
        <strain evidence="3">CGMCC 4.6997</strain>
    </source>
</reference>
<evidence type="ECO:0000259" key="1">
    <source>
        <dbReference type="Pfam" id="PF00561"/>
    </source>
</evidence>
<dbReference type="Gene3D" id="3.40.50.1820">
    <property type="entry name" value="alpha/beta hydrolase"/>
    <property type="match status" value="1"/>
</dbReference>
<evidence type="ECO:0000313" key="2">
    <source>
        <dbReference type="EMBL" id="MFC5500784.1"/>
    </source>
</evidence>
<accession>A0ABW0NPG6</accession>
<dbReference type="EMBL" id="JBHSMG010000001">
    <property type="protein sequence ID" value="MFC5500784.1"/>
    <property type="molecule type" value="Genomic_DNA"/>
</dbReference>
<dbReference type="PRINTS" id="PR00111">
    <property type="entry name" value="ABHYDROLASE"/>
</dbReference>
<dbReference type="Pfam" id="PF00561">
    <property type="entry name" value="Abhydrolase_1"/>
    <property type="match status" value="1"/>
</dbReference>
<dbReference type="PANTHER" id="PTHR43798">
    <property type="entry name" value="MONOACYLGLYCEROL LIPASE"/>
    <property type="match status" value="1"/>
</dbReference>
<keyword evidence="2" id="KW-0378">Hydrolase</keyword>
<feature type="domain" description="AB hydrolase-1" evidence="1">
    <location>
        <begin position="24"/>
        <end position="246"/>
    </location>
</feature>
<comment type="caution">
    <text evidence="2">The sequence shown here is derived from an EMBL/GenBank/DDBJ whole genome shotgun (WGS) entry which is preliminary data.</text>
</comment>
<dbReference type="Proteomes" id="UP001596039">
    <property type="component" value="Unassembled WGS sequence"/>
</dbReference>
<dbReference type="GO" id="GO:0016787">
    <property type="term" value="F:hydrolase activity"/>
    <property type="evidence" value="ECO:0007669"/>
    <property type="project" value="UniProtKB-KW"/>
</dbReference>
<gene>
    <name evidence="2" type="ORF">ACFPJ4_00870</name>
</gene>
<dbReference type="SUPFAM" id="SSF53474">
    <property type="entry name" value="alpha/beta-Hydrolases"/>
    <property type="match status" value="1"/>
</dbReference>
<dbReference type="PANTHER" id="PTHR43798:SF33">
    <property type="entry name" value="HYDROLASE, PUTATIVE (AFU_ORTHOLOGUE AFUA_2G14860)-RELATED"/>
    <property type="match status" value="1"/>
</dbReference>
<dbReference type="InterPro" id="IPR000073">
    <property type="entry name" value="AB_hydrolase_1"/>
</dbReference>
<keyword evidence="3" id="KW-1185">Reference proteome</keyword>
<organism evidence="2 3">
    <name type="scientific">Lysinimonas soli</name>
    <dbReference type="NCBI Taxonomy" id="1074233"/>
    <lineage>
        <taxon>Bacteria</taxon>
        <taxon>Bacillati</taxon>
        <taxon>Actinomycetota</taxon>
        <taxon>Actinomycetes</taxon>
        <taxon>Micrococcales</taxon>
        <taxon>Microbacteriaceae</taxon>
        <taxon>Lysinimonas</taxon>
    </lineage>
</organism>
<protein>
    <submittedName>
        <fullName evidence="2">Alpha/beta fold hydrolase</fullName>
    </submittedName>
</protein>
<dbReference type="RefSeq" id="WP_386738397.1">
    <property type="nucleotide sequence ID" value="NZ_JBHSMG010000001.1"/>
</dbReference>
<evidence type="ECO:0000313" key="3">
    <source>
        <dbReference type="Proteomes" id="UP001596039"/>
    </source>
</evidence>
<dbReference type="InterPro" id="IPR050266">
    <property type="entry name" value="AB_hydrolase_sf"/>
</dbReference>
<name>A0ABW0NPG6_9MICO</name>
<proteinExistence type="predicted"/>